<dbReference type="PANTHER" id="PTHR37809">
    <property type="entry name" value="RIBOSOMAL PROTEIN S12 METHYLTHIOTRANSFERASE ACCESSORY FACTOR YCAO"/>
    <property type="match status" value="1"/>
</dbReference>
<sequence>MFSDIQISYFSCTHRAIEPSKTIAEYKDKLKIAGITRVTDITHLDRIGIPVFSAIRPTAQDGGVSIYAGKGAKKDQAKASAMMEGFERYSAEKQSIDDENSKLATLSEMDGEKFIHPDDLIISNEVKSLDFEKERKIEWTLTKDIITENDYYIPSNAIFHPYIPKDAKNTSAIFKGNTNGLASGNVLEEAVLHGMLEVIERDAWSIFELTKKNKKCINIDNIENPLINELLEKFKKEYINIKLMDLTADIDIPTIAATADDTILKDPALLTLGIGTHLNPEIAVLRALTEVAQSRATQIHGTREDTSRAVLMRKAGYERMKKINKHYFEEENNVIIDLSDIEDKSTDSLKKDIEITTNELKRNNIDEILFKNLTRKEIGINVVRVIIPGTENFSIDPDRVGKRWMKFK</sequence>
<comment type="caution">
    <text evidence="2">The sequence shown here is derived from an EMBL/GenBank/DDBJ whole genome shotgun (WGS) entry which is preliminary data.</text>
</comment>
<feature type="domain" description="YcaO" evidence="1">
    <location>
        <begin position="69"/>
        <end position="408"/>
    </location>
</feature>
<dbReference type="PANTHER" id="PTHR37809:SF1">
    <property type="entry name" value="RIBOSOMAL PROTEIN S12 METHYLTHIOTRANSFERASE ACCESSORY FACTOR YCAO"/>
    <property type="match status" value="1"/>
</dbReference>
<organism evidence="2 3">
    <name type="scientific">Methanobrevibacter arboriphilus</name>
    <dbReference type="NCBI Taxonomy" id="39441"/>
    <lineage>
        <taxon>Archaea</taxon>
        <taxon>Methanobacteriati</taxon>
        <taxon>Methanobacteriota</taxon>
        <taxon>Methanomada group</taxon>
        <taxon>Methanobacteria</taxon>
        <taxon>Methanobacteriales</taxon>
        <taxon>Methanobacteriaceae</taxon>
        <taxon>Methanobrevibacter</taxon>
    </lineage>
</organism>
<dbReference type="RefSeq" id="WP_278524152.1">
    <property type="nucleotide sequence ID" value="NZ_JADIIN010000072.1"/>
</dbReference>
<name>A0A843AKG5_METAZ</name>
<dbReference type="Proteomes" id="UP000658733">
    <property type="component" value="Unassembled WGS sequence"/>
</dbReference>
<gene>
    <name evidence="2" type="ORF">ISP01_09195</name>
</gene>
<accession>A0A843AKG5</accession>
<dbReference type="InterPro" id="IPR003776">
    <property type="entry name" value="YcaO-like_dom"/>
</dbReference>
<dbReference type="PROSITE" id="PS51664">
    <property type="entry name" value="YCAO"/>
    <property type="match status" value="1"/>
</dbReference>
<evidence type="ECO:0000313" key="2">
    <source>
        <dbReference type="EMBL" id="MBF4469565.1"/>
    </source>
</evidence>
<dbReference type="NCBIfam" id="TIGR03266">
    <property type="entry name" value="methan_mark_1"/>
    <property type="match status" value="1"/>
</dbReference>
<evidence type="ECO:0000313" key="3">
    <source>
        <dbReference type="Proteomes" id="UP000658733"/>
    </source>
</evidence>
<dbReference type="Gene3D" id="3.30.40.250">
    <property type="match status" value="1"/>
</dbReference>
<dbReference type="Pfam" id="PF02624">
    <property type="entry name" value="YcaO"/>
    <property type="match status" value="1"/>
</dbReference>
<dbReference type="AlphaFoldDB" id="A0A843AKG5"/>
<evidence type="ECO:0000259" key="1">
    <source>
        <dbReference type="PROSITE" id="PS51664"/>
    </source>
</evidence>
<dbReference type="InterPro" id="IPR017667">
    <property type="entry name" value="Methan_mark_1"/>
</dbReference>
<protein>
    <submittedName>
        <fullName evidence="2">YcaO-related McrA-glycine thioamidation protein</fullName>
    </submittedName>
</protein>
<reference evidence="2" key="1">
    <citation type="submission" date="2020-10" db="EMBL/GenBank/DDBJ databases">
        <title>Dehalococcoides mccartyi of a TCE/Cr reducing biochatode.</title>
        <authorList>
            <person name="Matturro B."/>
        </authorList>
    </citation>
    <scope>NUCLEOTIDE SEQUENCE</scope>
    <source>
        <strain evidence="2">Bin4</strain>
    </source>
</reference>
<dbReference type="NCBIfam" id="TIGR00702">
    <property type="entry name" value="YcaO-type kinase domain"/>
    <property type="match status" value="1"/>
</dbReference>
<dbReference type="Gene3D" id="3.30.1330.230">
    <property type="match status" value="1"/>
</dbReference>
<dbReference type="Gene3D" id="3.30.160.660">
    <property type="match status" value="1"/>
</dbReference>
<dbReference type="EMBL" id="JADIIN010000072">
    <property type="protein sequence ID" value="MBF4469565.1"/>
    <property type="molecule type" value="Genomic_DNA"/>
</dbReference>
<proteinExistence type="predicted"/>